<name>A0A7J6QPN5_PEROL</name>
<evidence type="ECO:0000313" key="3">
    <source>
        <dbReference type="Proteomes" id="UP000574390"/>
    </source>
</evidence>
<accession>A0A7J6QPN5</accession>
<evidence type="ECO:0000256" key="1">
    <source>
        <dbReference type="SAM" id="MobiDB-lite"/>
    </source>
</evidence>
<proteinExistence type="predicted"/>
<gene>
    <name evidence="2" type="ORF">FOZ62_017881</name>
</gene>
<sequence>MAALARAAAASSSLSESGVSLNEPSTTMKGKWAAAVEPGGEEPMESWDSGKVQSQEFVYWHGELPKYQPLDLRQVPFRSAHHTPATDDQCPQYKLHDRPLGHLTSQSLIPLSDPSGLVFFCHIWLQKGACGSSMSAGGLSLAVEGVEAPSTFLRTAATPPGLSQGATPSIWPVAESATRRPEAAAALGTYFESRLFLRRLIVIYMNAWLNITRRRRQQRRLCRYVLSRAATRVKSSALTFWRTLLCRRTAAHSVAESRSVVSKLVALARSFHAWRRLTDTGRTLAEAKLRSHQYRGRIMLKTGCLTSPLRLSSSYAQCTAHYADAACGADEPITRGGRKLTAFMALLVWRNRVLEQRLSEARHQALGETDGIASSVAQRLDTLEAGLRAVQQYSPGPLEPGPAPLLVNGQWYTVHPVEAAELAPEEAGVYVEEAVHALADGSLDTMANPVPQDEPMPAAQPQYSMGELLGPEALSPFDEFPRAAYADENQDGNPSVGLFGSSDAPVGHEVKGPVSASLESMQLPRVVLDNFDRTLQGSPSVRAE</sequence>
<reference evidence="2 3" key="1">
    <citation type="submission" date="2020-04" db="EMBL/GenBank/DDBJ databases">
        <title>Perkinsus olseni comparative genomics.</title>
        <authorList>
            <person name="Bogema D.R."/>
        </authorList>
    </citation>
    <scope>NUCLEOTIDE SEQUENCE [LARGE SCALE GENOMIC DNA]</scope>
    <source>
        <strain evidence="2">ATCC PRA-205</strain>
    </source>
</reference>
<evidence type="ECO:0000313" key="2">
    <source>
        <dbReference type="EMBL" id="KAF4710559.1"/>
    </source>
</evidence>
<feature type="region of interest" description="Disordered" evidence="1">
    <location>
        <begin position="1"/>
        <end position="48"/>
    </location>
</feature>
<dbReference type="EMBL" id="JABANM010027905">
    <property type="protein sequence ID" value="KAF4710559.1"/>
    <property type="molecule type" value="Genomic_DNA"/>
</dbReference>
<protein>
    <submittedName>
        <fullName evidence="2">Uncharacterized protein</fullName>
    </submittedName>
</protein>
<dbReference type="Proteomes" id="UP000574390">
    <property type="component" value="Unassembled WGS sequence"/>
</dbReference>
<dbReference type="AlphaFoldDB" id="A0A7J6QPN5"/>
<feature type="compositionally biased region" description="Low complexity" evidence="1">
    <location>
        <begin position="1"/>
        <end position="21"/>
    </location>
</feature>
<comment type="caution">
    <text evidence="2">The sequence shown here is derived from an EMBL/GenBank/DDBJ whole genome shotgun (WGS) entry which is preliminary data.</text>
</comment>
<organism evidence="2 3">
    <name type="scientific">Perkinsus olseni</name>
    <name type="common">Perkinsus atlanticus</name>
    <dbReference type="NCBI Taxonomy" id="32597"/>
    <lineage>
        <taxon>Eukaryota</taxon>
        <taxon>Sar</taxon>
        <taxon>Alveolata</taxon>
        <taxon>Perkinsozoa</taxon>
        <taxon>Perkinsea</taxon>
        <taxon>Perkinsida</taxon>
        <taxon>Perkinsidae</taxon>
        <taxon>Perkinsus</taxon>
    </lineage>
</organism>